<organism evidence="1">
    <name type="scientific">viral metagenome</name>
    <dbReference type="NCBI Taxonomy" id="1070528"/>
    <lineage>
        <taxon>unclassified sequences</taxon>
        <taxon>metagenomes</taxon>
        <taxon>organismal metagenomes</taxon>
    </lineage>
</organism>
<evidence type="ECO:0000313" key="2">
    <source>
        <dbReference type="EMBL" id="QJH94163.1"/>
    </source>
</evidence>
<sequence>MKISFKQQMNDLIRSRGEILYNELNQLRLNRHFGRYYKETTMMRRLEESESPNIGSTSEDGHIVKYFWKGEPIKYQHYKTTLATGEVKQLKFIIK</sequence>
<accession>A0A6H1ZFW1</accession>
<proteinExistence type="predicted"/>
<protein>
    <submittedName>
        <fullName evidence="1">Uncharacterized protein</fullName>
    </submittedName>
</protein>
<dbReference type="AlphaFoldDB" id="A0A6H1ZFW1"/>
<gene>
    <name evidence="1" type="ORF">TM448A00373_0018</name>
    <name evidence="2" type="ORF">TM448B00195_0003</name>
</gene>
<name>A0A6H1ZFW1_9ZZZZ</name>
<dbReference type="EMBL" id="MT144597">
    <property type="protein sequence ID" value="QJH94163.1"/>
    <property type="molecule type" value="Genomic_DNA"/>
</dbReference>
<reference evidence="1" key="1">
    <citation type="submission" date="2020-03" db="EMBL/GenBank/DDBJ databases">
        <title>The deep terrestrial virosphere.</title>
        <authorList>
            <person name="Holmfeldt K."/>
            <person name="Nilsson E."/>
            <person name="Simone D."/>
            <person name="Lopez-Fernandez M."/>
            <person name="Wu X."/>
            <person name="de Brujin I."/>
            <person name="Lundin D."/>
            <person name="Andersson A."/>
            <person name="Bertilsson S."/>
            <person name="Dopson M."/>
        </authorList>
    </citation>
    <scope>NUCLEOTIDE SEQUENCE</scope>
    <source>
        <strain evidence="1">TM448A00373</strain>
        <strain evidence="2">TM448B00195</strain>
    </source>
</reference>
<evidence type="ECO:0000313" key="1">
    <source>
        <dbReference type="EMBL" id="QJA46311.1"/>
    </source>
</evidence>
<dbReference type="EMBL" id="MT144007">
    <property type="protein sequence ID" value="QJA46311.1"/>
    <property type="molecule type" value="Genomic_DNA"/>
</dbReference>